<dbReference type="PATRIC" id="fig|413999.7.peg.2314"/>
<protein>
    <submittedName>
        <fullName evidence="1">Hypothetical phage protein</fullName>
    </submittedName>
</protein>
<dbReference type="HOGENOM" id="CLU_3166296_0_0_9"/>
<dbReference type="KEGG" id="cbo:CBO2339A"/>
<evidence type="ECO:0000313" key="2">
    <source>
        <dbReference type="Proteomes" id="UP000001986"/>
    </source>
</evidence>
<dbReference type="Proteomes" id="UP000001986">
    <property type="component" value="Chromosome"/>
</dbReference>
<evidence type="ECO:0000313" key="1">
    <source>
        <dbReference type="EMBL" id="CAL83882.1"/>
    </source>
</evidence>
<accession>A5I4B0</accession>
<name>A5I4B0_CLOBH</name>
<proteinExistence type="predicted"/>
<dbReference type="EMBL" id="AM412317">
    <property type="protein sequence ID" value="CAL83882.1"/>
    <property type="molecule type" value="Genomic_DNA"/>
</dbReference>
<sequence length="48" mass="5744">MYSKHNVCPHDFYNVQINDMARRLILAFTDYEIEEEKKIAEQARKGAR</sequence>
<dbReference type="GeneID" id="66244322"/>
<dbReference type="AlphaFoldDB" id="A5I4B0"/>
<reference evidence="1 2" key="1">
    <citation type="journal article" date="2007" name="Genome Res.">
        <title>Genome sequence of a proteolytic (Group I) Clostridium botulinum strain Hall A and comparative analysis of the clostridial genomes.</title>
        <authorList>
            <person name="Sebaihia M."/>
            <person name="Peck M.W."/>
            <person name="Minton N.P."/>
            <person name="Thomson N.R."/>
            <person name="Holden M.T.G."/>
            <person name="Mitchell W.J."/>
            <person name="Carter A.T."/>
            <person name="Bentley S.D."/>
            <person name="Mason D.R."/>
            <person name="Crossman L."/>
            <person name="Paul C.J."/>
            <person name="Ivens A."/>
            <person name="Wells-Bennik M.H.J."/>
            <person name="Davis I.J."/>
            <person name="Cerdeno-Tarraga A.M."/>
            <person name="Churcher C."/>
            <person name="Quail M.A."/>
            <person name="Chillingworth T."/>
            <person name="Feltwell T."/>
            <person name="Fraser A."/>
            <person name="Goodhead I."/>
            <person name="Hance Z."/>
            <person name="Jagels K."/>
            <person name="Larke N."/>
            <person name="Maddison M."/>
            <person name="Moule S."/>
            <person name="Mungall K."/>
            <person name="Norbertczak H."/>
            <person name="Rabbinowitsch E."/>
            <person name="Sanders M."/>
            <person name="Simmonds M."/>
            <person name="White B."/>
            <person name="Whithead S."/>
            <person name="Parkhill J."/>
        </authorList>
    </citation>
    <scope>NUCLEOTIDE SEQUENCE [LARGE SCALE GENOMIC DNA]</scope>
    <source>
        <strain evidence="2">Hall / ATCC 3502 / NCTC 13319 / Type A [Sanger]</strain>
    </source>
</reference>
<keyword evidence="2" id="KW-1185">Reference proteome</keyword>
<organism evidence="1 2">
    <name type="scientific">Clostridium botulinum (strain Hall / ATCC 3502 / NCTC 13319 / Type A)</name>
    <dbReference type="NCBI Taxonomy" id="441771"/>
    <lineage>
        <taxon>Bacteria</taxon>
        <taxon>Bacillati</taxon>
        <taxon>Bacillota</taxon>
        <taxon>Clostridia</taxon>
        <taxon>Eubacteriales</taxon>
        <taxon>Clostridiaceae</taxon>
        <taxon>Clostridium</taxon>
    </lineage>
</organism>
<gene>
    <name evidence="1" type="ORF">CBO2339A</name>
</gene>